<reference evidence="2" key="1">
    <citation type="submission" date="2020-03" db="EMBL/GenBank/DDBJ databases">
        <title>Transcriptomic Profiling of the Digestive Tract of the Rat Flea, Xenopsylla cheopis, Following Blood Feeding and Infection with Yersinia pestis.</title>
        <authorList>
            <person name="Bland D.M."/>
            <person name="Martens C.A."/>
            <person name="Virtaneva K."/>
            <person name="Kanakabandi K."/>
            <person name="Long D."/>
            <person name="Rosenke R."/>
            <person name="Saturday G.A."/>
            <person name="Hoyt F.H."/>
            <person name="Bruno D.P."/>
            <person name="Ribeiro J.M.C."/>
            <person name="Hinnebusch J."/>
        </authorList>
    </citation>
    <scope>NUCLEOTIDE SEQUENCE</scope>
</reference>
<dbReference type="AlphaFoldDB" id="A0A6M2DYT7"/>
<keyword evidence="1" id="KW-0472">Membrane</keyword>
<keyword evidence="1" id="KW-1133">Transmembrane helix</keyword>
<organism evidence="2">
    <name type="scientific">Xenopsylla cheopis</name>
    <name type="common">Oriental rat flea</name>
    <name type="synonym">Pulex cheopis</name>
    <dbReference type="NCBI Taxonomy" id="163159"/>
    <lineage>
        <taxon>Eukaryota</taxon>
        <taxon>Metazoa</taxon>
        <taxon>Ecdysozoa</taxon>
        <taxon>Arthropoda</taxon>
        <taxon>Hexapoda</taxon>
        <taxon>Insecta</taxon>
        <taxon>Pterygota</taxon>
        <taxon>Neoptera</taxon>
        <taxon>Endopterygota</taxon>
        <taxon>Siphonaptera</taxon>
        <taxon>Pulicidae</taxon>
        <taxon>Xenopsyllinae</taxon>
        <taxon>Xenopsylla</taxon>
    </lineage>
</organism>
<feature type="transmembrane region" description="Helical" evidence="1">
    <location>
        <begin position="6"/>
        <end position="27"/>
    </location>
</feature>
<feature type="transmembrane region" description="Helical" evidence="1">
    <location>
        <begin position="59"/>
        <end position="79"/>
    </location>
</feature>
<evidence type="ECO:0000313" key="2">
    <source>
        <dbReference type="EMBL" id="NOV51505.1"/>
    </source>
</evidence>
<sequence>MWHPNYFSSSAGKLLSPIAFFLFMSLITRITSDFFLFNINIVLLFCLAEFSYVCSSCNAFHFGLLFCKFLFSCSLFIPFV</sequence>
<accession>A0A6M2DYT7</accession>
<evidence type="ECO:0000256" key="1">
    <source>
        <dbReference type="SAM" id="Phobius"/>
    </source>
</evidence>
<keyword evidence="1" id="KW-0812">Transmembrane</keyword>
<feature type="transmembrane region" description="Helical" evidence="1">
    <location>
        <begin position="34"/>
        <end position="53"/>
    </location>
</feature>
<name>A0A6M2DYT7_XENCH</name>
<protein>
    <submittedName>
        <fullName evidence="2">Putative product</fullName>
    </submittedName>
</protein>
<dbReference type="EMBL" id="GIIL01007779">
    <property type="protein sequence ID" value="NOV51505.1"/>
    <property type="molecule type" value="Transcribed_RNA"/>
</dbReference>
<proteinExistence type="predicted"/>